<keyword evidence="2" id="KW-0808">Transferase</keyword>
<keyword evidence="3 5" id="KW-0418">Kinase</keyword>
<sequence length="276" mass="33112">MIEFDIPDYKRINEELYEKEKRKLLIELLKLQNWIIESKRKVAIVFEGRDTAGKTGSISVLSKYLIPNHCKLVALGKPSEKESKKWFKRYEKHLPKTGELVFFDRSWYTRALVEATMGYCTKRQYTYFMKNVVPWEQKQIADGVEFFKFYLSIEKNTQQRRIDKRATSPLFYWKISENDFKMLDKWDAFTLYKEQMFKRTSYREAPWVVLNANNKKVAILSALRFILNAFDYPDKDLPKPKKWSEGLNNYKVKINKVSFENLSYQQYKTLRVFADD</sequence>
<gene>
    <name evidence="5" type="ORF">ISQ63_03070</name>
</gene>
<evidence type="ECO:0000256" key="1">
    <source>
        <dbReference type="ARBA" id="ARBA00009924"/>
    </source>
</evidence>
<dbReference type="InterPro" id="IPR027417">
    <property type="entry name" value="P-loop_NTPase"/>
</dbReference>
<dbReference type="Gene3D" id="3.40.50.300">
    <property type="entry name" value="P-loop containing nucleotide triphosphate hydrolases"/>
    <property type="match status" value="1"/>
</dbReference>
<dbReference type="InterPro" id="IPR016898">
    <property type="entry name" value="Polyphosphate_phosphotransfera"/>
</dbReference>
<evidence type="ECO:0000259" key="4">
    <source>
        <dbReference type="Pfam" id="PF03976"/>
    </source>
</evidence>
<dbReference type="SUPFAM" id="SSF52540">
    <property type="entry name" value="P-loop containing nucleoside triphosphate hydrolases"/>
    <property type="match status" value="1"/>
</dbReference>
<reference evidence="5" key="1">
    <citation type="submission" date="2020-10" db="EMBL/GenBank/DDBJ databases">
        <title>Microbiome of the Black Sea water column analyzed by genome centric metagenomics.</title>
        <authorList>
            <person name="Cabello-Yeves P.J."/>
            <person name="Callieri C."/>
            <person name="Picazo A."/>
            <person name="Mehrshad M."/>
            <person name="Haro-Moreno J.M."/>
            <person name="Roda-Garcia J."/>
            <person name="Dzembekova N."/>
            <person name="Slabakova V."/>
            <person name="Slabakova N."/>
            <person name="Moncheva S."/>
            <person name="Rodriguez-Valera F."/>
        </authorList>
    </citation>
    <scope>NUCLEOTIDE SEQUENCE</scope>
    <source>
        <strain evidence="5">BS307-5m-G49</strain>
    </source>
</reference>
<dbReference type="PANTHER" id="PTHR34383">
    <property type="entry name" value="POLYPHOSPHATE:AMP PHOSPHOTRANSFERASE-RELATED"/>
    <property type="match status" value="1"/>
</dbReference>
<comment type="similarity">
    <text evidence="1">Belongs to the polyphosphate kinase 2 (PPK2) family. Class I subfamily.</text>
</comment>
<accession>A0A937LGS0</accession>
<dbReference type="AlphaFoldDB" id="A0A937LGS0"/>
<evidence type="ECO:0000313" key="5">
    <source>
        <dbReference type="EMBL" id="MBL6811850.1"/>
    </source>
</evidence>
<evidence type="ECO:0000313" key="6">
    <source>
        <dbReference type="Proteomes" id="UP000744438"/>
    </source>
</evidence>
<name>A0A937LGS0_9GAMM</name>
<comment type="caution">
    <text evidence="5">The sequence shown here is derived from an EMBL/GenBank/DDBJ whole genome shotgun (WGS) entry which is preliminary data.</text>
</comment>
<proteinExistence type="inferred from homology"/>
<protein>
    <submittedName>
        <fullName evidence="5">Polyphosphate kinase</fullName>
    </submittedName>
</protein>
<dbReference type="GO" id="GO:0008976">
    <property type="term" value="F:polyphosphate kinase activity"/>
    <property type="evidence" value="ECO:0007669"/>
    <property type="project" value="InterPro"/>
</dbReference>
<dbReference type="EMBL" id="JADHQC010000015">
    <property type="protein sequence ID" value="MBL6811850.1"/>
    <property type="molecule type" value="Genomic_DNA"/>
</dbReference>
<feature type="domain" description="Polyphosphate kinase-2-related" evidence="4">
    <location>
        <begin position="13"/>
        <end position="236"/>
    </location>
</feature>
<evidence type="ECO:0000256" key="2">
    <source>
        <dbReference type="ARBA" id="ARBA00022679"/>
    </source>
</evidence>
<evidence type="ECO:0000256" key="3">
    <source>
        <dbReference type="ARBA" id="ARBA00022777"/>
    </source>
</evidence>
<dbReference type="InterPro" id="IPR022488">
    <property type="entry name" value="PPK2-related"/>
</dbReference>
<dbReference type="PANTHER" id="PTHR34383:SF1">
    <property type="entry name" value="ADP-POLYPHOSPHATE PHOSPHOTRANSFERASE"/>
    <property type="match status" value="1"/>
</dbReference>
<dbReference type="Pfam" id="PF03976">
    <property type="entry name" value="PPK2"/>
    <property type="match status" value="1"/>
</dbReference>
<organism evidence="5 6">
    <name type="scientific">SAR86 cluster bacterium</name>
    <dbReference type="NCBI Taxonomy" id="2030880"/>
    <lineage>
        <taxon>Bacteria</taxon>
        <taxon>Pseudomonadati</taxon>
        <taxon>Pseudomonadota</taxon>
        <taxon>Gammaproteobacteria</taxon>
        <taxon>SAR86 cluster</taxon>
    </lineage>
</organism>
<dbReference type="Proteomes" id="UP000744438">
    <property type="component" value="Unassembled WGS sequence"/>
</dbReference>
<dbReference type="PIRSF" id="PIRSF028756">
    <property type="entry name" value="PPK2_prd"/>
    <property type="match status" value="1"/>
</dbReference>